<protein>
    <submittedName>
        <fullName evidence="2">Methyltransferase domain protein</fullName>
    </submittedName>
</protein>
<gene>
    <name evidence="2" type="ORF">HMPREF0216_03405</name>
</gene>
<feature type="domain" description="Methyltransferase type 11" evidence="1">
    <location>
        <begin position="46"/>
        <end position="144"/>
    </location>
</feature>
<dbReference type="RefSeq" id="WP_005216322.1">
    <property type="nucleotide sequence ID" value="NZ_KB291716.1"/>
</dbReference>
<sequence length="267" mass="30434">MSYNSIYNIIGLNNEINRLEMQAKLGWKKEFRTLKWLGLRDGMKILDVGSGTGVYSELLLDNLPNSNITDLEVDKNMLSIAKERLKKYSEGRINFKYGSILDSGLSENTYDFIICRFVFQHLENPFEAAKEVYRLLKPGGIVVIIDSDRGLYGVSDPDMLFKSGRGYISQIEKRVGWNREIGRKLVKILKYQGFEKLDFEAVTIHSDIVGIKNIIGTPKIGQQELKMISRKNPRIAKILKLCNDTNLSNNCTIIFLNLMAKGVKPFN</sequence>
<dbReference type="Pfam" id="PF08241">
    <property type="entry name" value="Methyltransf_11"/>
    <property type="match status" value="1"/>
</dbReference>
<dbReference type="HOGENOM" id="CLU_060747_0_0_9"/>
<organism evidence="2 3">
    <name type="scientific">Clostridium celatum DSM 1785</name>
    <dbReference type="NCBI Taxonomy" id="545697"/>
    <lineage>
        <taxon>Bacteria</taxon>
        <taxon>Bacillati</taxon>
        <taxon>Bacillota</taxon>
        <taxon>Clostridia</taxon>
        <taxon>Eubacteriales</taxon>
        <taxon>Clostridiaceae</taxon>
        <taxon>Clostridium</taxon>
    </lineage>
</organism>
<dbReference type="GO" id="GO:0008757">
    <property type="term" value="F:S-adenosylmethionine-dependent methyltransferase activity"/>
    <property type="evidence" value="ECO:0007669"/>
    <property type="project" value="InterPro"/>
</dbReference>
<dbReference type="Proteomes" id="UP000010420">
    <property type="component" value="Unassembled WGS sequence"/>
</dbReference>
<dbReference type="Gene3D" id="3.40.50.150">
    <property type="entry name" value="Vaccinia Virus protein VP39"/>
    <property type="match status" value="1"/>
</dbReference>
<proteinExistence type="predicted"/>
<dbReference type="GO" id="GO:0032259">
    <property type="term" value="P:methylation"/>
    <property type="evidence" value="ECO:0007669"/>
    <property type="project" value="UniProtKB-KW"/>
</dbReference>
<keyword evidence="2" id="KW-0489">Methyltransferase</keyword>
<dbReference type="PATRIC" id="fig|545697.3.peg.3329"/>
<accession>L1Q2Y8</accession>
<keyword evidence="3" id="KW-1185">Reference proteome</keyword>
<dbReference type="PANTHER" id="PTHR42912">
    <property type="entry name" value="METHYLTRANSFERASE"/>
    <property type="match status" value="1"/>
</dbReference>
<dbReference type="AlphaFoldDB" id="L1Q2Y8"/>
<keyword evidence="2" id="KW-0808">Transferase</keyword>
<evidence type="ECO:0000313" key="3">
    <source>
        <dbReference type="Proteomes" id="UP000010420"/>
    </source>
</evidence>
<dbReference type="SUPFAM" id="SSF53335">
    <property type="entry name" value="S-adenosyl-L-methionine-dependent methyltransferases"/>
    <property type="match status" value="1"/>
</dbReference>
<comment type="caution">
    <text evidence="2">The sequence shown here is derived from an EMBL/GenBank/DDBJ whole genome shotgun (WGS) entry which is preliminary data.</text>
</comment>
<dbReference type="InterPro" id="IPR029063">
    <property type="entry name" value="SAM-dependent_MTases_sf"/>
</dbReference>
<dbReference type="STRING" id="545697.HMPREF0216_03405"/>
<dbReference type="InterPro" id="IPR050508">
    <property type="entry name" value="Methyltransf_Superfamily"/>
</dbReference>
<dbReference type="EMBL" id="AMEZ01000136">
    <property type="protein sequence ID" value="EKY22075.1"/>
    <property type="molecule type" value="Genomic_DNA"/>
</dbReference>
<dbReference type="eggNOG" id="COG2226">
    <property type="taxonomic scope" value="Bacteria"/>
</dbReference>
<dbReference type="OrthoDB" id="9772751at2"/>
<dbReference type="InterPro" id="IPR013216">
    <property type="entry name" value="Methyltransf_11"/>
</dbReference>
<dbReference type="CDD" id="cd02440">
    <property type="entry name" value="AdoMet_MTases"/>
    <property type="match status" value="1"/>
</dbReference>
<reference evidence="2 3" key="1">
    <citation type="submission" date="2012-05" db="EMBL/GenBank/DDBJ databases">
        <authorList>
            <person name="Weinstock G."/>
            <person name="Sodergren E."/>
            <person name="Lobos E.A."/>
            <person name="Fulton L."/>
            <person name="Fulton R."/>
            <person name="Courtney L."/>
            <person name="Fronick C."/>
            <person name="O'Laughlin M."/>
            <person name="Godfrey J."/>
            <person name="Wilson R.M."/>
            <person name="Miner T."/>
            <person name="Farmer C."/>
            <person name="Delehaunty K."/>
            <person name="Cordes M."/>
            <person name="Minx P."/>
            <person name="Tomlinson C."/>
            <person name="Chen J."/>
            <person name="Wollam A."/>
            <person name="Pepin K.H."/>
            <person name="Bhonagiri V."/>
            <person name="Zhang X."/>
            <person name="Suruliraj S."/>
            <person name="Warren W."/>
            <person name="Mitreva M."/>
            <person name="Mardis E.R."/>
            <person name="Wilson R.K."/>
        </authorList>
    </citation>
    <scope>NUCLEOTIDE SEQUENCE [LARGE SCALE GENOMIC DNA]</scope>
    <source>
        <strain evidence="2 3">DSM 1785</strain>
    </source>
</reference>
<evidence type="ECO:0000313" key="2">
    <source>
        <dbReference type="EMBL" id="EKY22075.1"/>
    </source>
</evidence>
<evidence type="ECO:0000259" key="1">
    <source>
        <dbReference type="Pfam" id="PF08241"/>
    </source>
</evidence>
<name>L1Q2Y8_9CLOT</name>